<name>A0A345BYT9_9BACI</name>
<dbReference type="PANTHER" id="PTHR46211">
    <property type="entry name" value="GLYCEROPHOSPHORYL DIESTER PHOSPHODIESTERASE"/>
    <property type="match status" value="1"/>
</dbReference>
<dbReference type="Gene3D" id="3.20.20.190">
    <property type="entry name" value="Phosphatidylinositol (PI) phosphodiesterase"/>
    <property type="match status" value="1"/>
</dbReference>
<dbReference type="KEGG" id="rue:DT065_08845"/>
<dbReference type="RefSeq" id="WP_114372620.1">
    <property type="nucleotide sequence ID" value="NZ_CP031092.1"/>
</dbReference>
<reference evidence="2 3" key="1">
    <citation type="journal article" date="2018" name="J. Microbiol.">
        <title>Salicibibacter kimchii gen. nov., sp. nov., a moderately halophilic and alkalitolerant bacterium in the family Bacillaceae, isolated from kimchi.</title>
        <authorList>
            <person name="Jang J.Y."/>
            <person name="Oh Y.J."/>
            <person name="Lim S.K."/>
            <person name="Park H.K."/>
            <person name="Lee C."/>
            <person name="Kim J.Y."/>
            <person name="Lee M.A."/>
            <person name="Choi H.J."/>
        </authorList>
    </citation>
    <scope>NUCLEOTIDE SEQUENCE [LARGE SCALE GENOMIC DNA]</scope>
    <source>
        <strain evidence="2 3">NKC1-1</strain>
    </source>
</reference>
<accession>A0A345BYT9</accession>
<dbReference type="SUPFAM" id="SSF51695">
    <property type="entry name" value="PLC-like phosphodiesterases"/>
    <property type="match status" value="1"/>
</dbReference>
<protein>
    <submittedName>
        <fullName evidence="2">Glycerophosphodiester phosphodiesterase</fullName>
    </submittedName>
</protein>
<keyword evidence="3" id="KW-1185">Reference proteome</keyword>
<dbReference type="PANTHER" id="PTHR46211:SF1">
    <property type="entry name" value="GLYCEROPHOSPHODIESTER PHOSPHODIESTERASE, CYTOPLASMIC"/>
    <property type="match status" value="1"/>
</dbReference>
<dbReference type="Pfam" id="PF03009">
    <property type="entry name" value="GDPD"/>
    <property type="match status" value="1"/>
</dbReference>
<sequence length="245" mass="27987">MHAKGDALVIAHRGVTGVDMVENTVKAFERAVALDADFIETDVRRTADGQLICFHDGKLDGTAVKKRSYKRLQNYARSIGWELPLLEEVLLLCKGNLKLDIEIKTKGLEEQVVDVVEATGMSRDVLITSFHDAVLKKIKRLDREIQTGLLLGRRLLQQRFRLHAYIQDFYPESRLKNIGADAVCPHYHLLRFGFVKRMHRLNLPVYVWTVNEKWRMEQVLHKGANGLITDDIVEAMEVVKGKANE</sequence>
<dbReference type="GO" id="GO:0006629">
    <property type="term" value="P:lipid metabolic process"/>
    <property type="evidence" value="ECO:0007669"/>
    <property type="project" value="InterPro"/>
</dbReference>
<evidence type="ECO:0000313" key="2">
    <source>
        <dbReference type="EMBL" id="AXF56120.1"/>
    </source>
</evidence>
<gene>
    <name evidence="2" type="ORF">DT065_08845</name>
</gene>
<dbReference type="AlphaFoldDB" id="A0A345BYT9"/>
<proteinExistence type="predicted"/>
<evidence type="ECO:0000259" key="1">
    <source>
        <dbReference type="PROSITE" id="PS51704"/>
    </source>
</evidence>
<dbReference type="EMBL" id="CP031092">
    <property type="protein sequence ID" value="AXF56120.1"/>
    <property type="molecule type" value="Genomic_DNA"/>
</dbReference>
<dbReference type="PROSITE" id="PS51704">
    <property type="entry name" value="GP_PDE"/>
    <property type="match status" value="1"/>
</dbReference>
<feature type="domain" description="GP-PDE" evidence="1">
    <location>
        <begin position="7"/>
        <end position="239"/>
    </location>
</feature>
<dbReference type="GO" id="GO:0008081">
    <property type="term" value="F:phosphoric diester hydrolase activity"/>
    <property type="evidence" value="ECO:0007669"/>
    <property type="project" value="InterPro"/>
</dbReference>
<dbReference type="OrthoDB" id="384721at2"/>
<dbReference type="InterPro" id="IPR017946">
    <property type="entry name" value="PLC-like_Pdiesterase_TIM-brl"/>
</dbReference>
<dbReference type="InterPro" id="IPR030395">
    <property type="entry name" value="GP_PDE_dom"/>
</dbReference>
<dbReference type="Proteomes" id="UP000252100">
    <property type="component" value="Chromosome"/>
</dbReference>
<organism evidence="2 3">
    <name type="scientific">Salicibibacter kimchii</name>
    <dbReference type="NCBI Taxonomy" id="2099786"/>
    <lineage>
        <taxon>Bacteria</taxon>
        <taxon>Bacillati</taxon>
        <taxon>Bacillota</taxon>
        <taxon>Bacilli</taxon>
        <taxon>Bacillales</taxon>
        <taxon>Bacillaceae</taxon>
        <taxon>Salicibibacter</taxon>
    </lineage>
</organism>
<dbReference type="CDD" id="cd08556">
    <property type="entry name" value="GDPD"/>
    <property type="match status" value="1"/>
</dbReference>
<evidence type="ECO:0000313" key="3">
    <source>
        <dbReference type="Proteomes" id="UP000252100"/>
    </source>
</evidence>